<dbReference type="SUPFAM" id="SSF53807">
    <property type="entry name" value="Helical backbone' metal receptor"/>
    <property type="match status" value="1"/>
</dbReference>
<protein>
    <submittedName>
        <fullName evidence="4">Iron complex transport system substrate-binding protein</fullName>
    </submittedName>
</protein>
<dbReference type="EMBL" id="JACHJP010000002">
    <property type="protein sequence ID" value="MBB4915966.1"/>
    <property type="molecule type" value="Genomic_DNA"/>
</dbReference>
<keyword evidence="5" id="KW-1185">Reference proteome</keyword>
<evidence type="ECO:0000256" key="1">
    <source>
        <dbReference type="ARBA" id="ARBA00008814"/>
    </source>
</evidence>
<organism evidence="4 5">
    <name type="scientific">Streptosporangium saharense</name>
    <dbReference type="NCBI Taxonomy" id="1706840"/>
    <lineage>
        <taxon>Bacteria</taxon>
        <taxon>Bacillati</taxon>
        <taxon>Actinomycetota</taxon>
        <taxon>Actinomycetes</taxon>
        <taxon>Streptosporangiales</taxon>
        <taxon>Streptosporangiaceae</taxon>
        <taxon>Streptosporangium</taxon>
    </lineage>
</organism>
<dbReference type="AlphaFoldDB" id="A0A7W7QLV4"/>
<dbReference type="PANTHER" id="PTHR30535:SF7">
    <property type="entry name" value="IRON(III) DICITRATE-BINDING PROTEIN"/>
    <property type="match status" value="1"/>
</dbReference>
<dbReference type="InterPro" id="IPR002491">
    <property type="entry name" value="ABC_transptr_periplasmic_BD"/>
</dbReference>
<dbReference type="PROSITE" id="PS50983">
    <property type="entry name" value="FE_B12_PBP"/>
    <property type="match status" value="1"/>
</dbReference>
<dbReference type="Gene3D" id="3.40.50.1980">
    <property type="entry name" value="Nitrogenase molybdenum iron protein domain"/>
    <property type="match status" value="2"/>
</dbReference>
<evidence type="ECO:0000313" key="4">
    <source>
        <dbReference type="EMBL" id="MBB4915966.1"/>
    </source>
</evidence>
<dbReference type="InterPro" id="IPR050902">
    <property type="entry name" value="ABC_Transporter_SBP"/>
</dbReference>
<reference evidence="4 5" key="1">
    <citation type="submission" date="2020-08" db="EMBL/GenBank/DDBJ databases">
        <title>Genomic Encyclopedia of Type Strains, Phase III (KMG-III): the genomes of soil and plant-associated and newly described type strains.</title>
        <authorList>
            <person name="Whitman W."/>
        </authorList>
    </citation>
    <scope>NUCLEOTIDE SEQUENCE [LARGE SCALE GENOMIC DNA]</scope>
    <source>
        <strain evidence="4 5">CECT 8840</strain>
    </source>
</reference>
<feature type="chain" id="PRO_5039160509" evidence="2">
    <location>
        <begin position="23"/>
        <end position="328"/>
    </location>
</feature>
<accession>A0A7W7QLV4</accession>
<gene>
    <name evidence="4" type="ORF">FHS44_003051</name>
</gene>
<dbReference type="PROSITE" id="PS51257">
    <property type="entry name" value="PROKAR_LIPOPROTEIN"/>
    <property type="match status" value="1"/>
</dbReference>
<dbReference type="RefSeq" id="WP_184714732.1">
    <property type="nucleotide sequence ID" value="NZ_JACHJP010000002.1"/>
</dbReference>
<sequence length="328" mass="34133">MRTPRAALCALTLLALTAGCGAGPTTAAAPAAPGGEGAFPAQVVNCGRSVQVDSLPKRIVSFFPSNTELLLALGVKDRLAGQVWADQSPPKPAYAADYAGVKVLSGGEVSRETLLAARPDFILADGEYNFDGKKLPTIAELAELGVPVYVDAAFCPGTTGSATLADVGRDLDALGGLLGVPGQAAGAKRDVTRALDGLRRRLDGRAPVRTAMVQVFDRQLYGLAGGLYSDILRVAGGANVLDGQVPTGKNFDVVSVEAVAKADPETIVYHYTDEADRASAEKWLREHLGQTKAVRNGRLVATPAADYSGLRAVDGVQTIARALHPDVF</sequence>
<evidence type="ECO:0000259" key="3">
    <source>
        <dbReference type="PROSITE" id="PS50983"/>
    </source>
</evidence>
<evidence type="ECO:0000313" key="5">
    <source>
        <dbReference type="Proteomes" id="UP000552644"/>
    </source>
</evidence>
<name>A0A7W7QLV4_9ACTN</name>
<feature type="signal peptide" evidence="2">
    <location>
        <begin position="1"/>
        <end position="22"/>
    </location>
</feature>
<comment type="similarity">
    <text evidence="1">Belongs to the bacterial solute-binding protein 8 family.</text>
</comment>
<keyword evidence="2" id="KW-0732">Signal</keyword>
<comment type="caution">
    <text evidence="4">The sequence shown here is derived from an EMBL/GenBank/DDBJ whole genome shotgun (WGS) entry which is preliminary data.</text>
</comment>
<evidence type="ECO:0000256" key="2">
    <source>
        <dbReference type="SAM" id="SignalP"/>
    </source>
</evidence>
<feature type="domain" description="Fe/B12 periplasmic-binding" evidence="3">
    <location>
        <begin position="58"/>
        <end position="328"/>
    </location>
</feature>
<dbReference type="Pfam" id="PF01497">
    <property type="entry name" value="Peripla_BP_2"/>
    <property type="match status" value="1"/>
</dbReference>
<proteinExistence type="inferred from homology"/>
<dbReference type="PANTHER" id="PTHR30535">
    <property type="entry name" value="VITAMIN B12-BINDING PROTEIN"/>
    <property type="match status" value="1"/>
</dbReference>
<dbReference type="Proteomes" id="UP000552644">
    <property type="component" value="Unassembled WGS sequence"/>
</dbReference>